<dbReference type="EMBL" id="CAJVPT010005735">
    <property type="protein sequence ID" value="CAG8523148.1"/>
    <property type="molecule type" value="Genomic_DNA"/>
</dbReference>
<feature type="non-terminal residue" evidence="1">
    <location>
        <position position="1"/>
    </location>
</feature>
<evidence type="ECO:0000313" key="1">
    <source>
        <dbReference type="EMBL" id="CAG8523148.1"/>
    </source>
</evidence>
<evidence type="ECO:0000313" key="2">
    <source>
        <dbReference type="Proteomes" id="UP000789525"/>
    </source>
</evidence>
<name>A0ACA9LFH8_9GLOM</name>
<sequence length="178" mass="20301">KFIKEDELNPMDTESSTFKLMETGLSDDSSGENFWKNDKDNLWLKWKADANLEKSRHGPYNIGNLPKSTYYDKWGLSVQDVSSDEEFALLSENNVISLKKDLEENFNRMSAQEYVKKRAKSGELPLCKKGNGKSIMVSEFLTEACGRLKLTAEHIESYPDVPEEARVYLKPGANEEGY</sequence>
<protein>
    <submittedName>
        <fullName evidence="1">14778_t:CDS:1</fullName>
    </submittedName>
</protein>
<dbReference type="Proteomes" id="UP000789525">
    <property type="component" value="Unassembled WGS sequence"/>
</dbReference>
<accession>A0ACA9LFH8</accession>
<comment type="caution">
    <text evidence="1">The sequence shown here is derived from an EMBL/GenBank/DDBJ whole genome shotgun (WGS) entry which is preliminary data.</text>
</comment>
<reference evidence="1" key="1">
    <citation type="submission" date="2021-06" db="EMBL/GenBank/DDBJ databases">
        <authorList>
            <person name="Kallberg Y."/>
            <person name="Tangrot J."/>
            <person name="Rosling A."/>
        </authorList>
    </citation>
    <scope>NUCLEOTIDE SEQUENCE</scope>
    <source>
        <strain evidence="1">CL356</strain>
    </source>
</reference>
<proteinExistence type="predicted"/>
<gene>
    <name evidence="1" type="ORF">ACOLOM_LOCUS3745</name>
</gene>
<organism evidence="1 2">
    <name type="scientific">Acaulospora colombiana</name>
    <dbReference type="NCBI Taxonomy" id="27376"/>
    <lineage>
        <taxon>Eukaryota</taxon>
        <taxon>Fungi</taxon>
        <taxon>Fungi incertae sedis</taxon>
        <taxon>Mucoromycota</taxon>
        <taxon>Glomeromycotina</taxon>
        <taxon>Glomeromycetes</taxon>
        <taxon>Diversisporales</taxon>
        <taxon>Acaulosporaceae</taxon>
        <taxon>Acaulospora</taxon>
    </lineage>
</organism>
<keyword evidence="2" id="KW-1185">Reference proteome</keyword>